<dbReference type="GO" id="GO:0015990">
    <property type="term" value="P:electron transport coupled proton transport"/>
    <property type="evidence" value="ECO:0007669"/>
    <property type="project" value="InterPro"/>
</dbReference>
<keyword evidence="5" id="KW-0813">Transport</keyword>
<evidence type="ECO:0000256" key="4">
    <source>
        <dbReference type="ARBA" id="ARBA00014689"/>
    </source>
</evidence>
<reference evidence="18 19" key="1">
    <citation type="journal article" date="2012" name="J. Bacteriol.">
        <title>Complete Genome Sequence of the BTEX-Degrading Bacterium Pseudoxanthomonas spadix BD-a59.</title>
        <authorList>
            <person name="Lee S.H."/>
            <person name="Jin H.M."/>
            <person name="Lee H.J."/>
            <person name="Kim J.M."/>
            <person name="Jeon C.O."/>
        </authorList>
    </citation>
    <scope>NUCLEOTIDE SEQUENCE [LARGE SCALE GENOMIC DNA]</scope>
    <source>
        <strain evidence="18 19">BD-a59</strain>
    </source>
</reference>
<evidence type="ECO:0000256" key="8">
    <source>
        <dbReference type="ARBA" id="ARBA00022982"/>
    </source>
</evidence>
<keyword evidence="7 17" id="KW-0812">Transmembrane</keyword>
<dbReference type="PANTHER" id="PTHR36835">
    <property type="entry name" value="CYTOCHROME BO(3) UBIQUINOL OXIDASE SUBUNIT 4"/>
    <property type="match status" value="1"/>
</dbReference>
<dbReference type="InterPro" id="IPR014210">
    <property type="entry name" value="Cyt_o_ubiqinol_oxidase_su4"/>
</dbReference>
<organism evidence="18 19">
    <name type="scientific">Pseudoxanthomonas spadix (strain BD-a59)</name>
    <dbReference type="NCBI Taxonomy" id="1045855"/>
    <lineage>
        <taxon>Bacteria</taxon>
        <taxon>Pseudomonadati</taxon>
        <taxon>Pseudomonadota</taxon>
        <taxon>Gammaproteobacteria</taxon>
        <taxon>Lysobacterales</taxon>
        <taxon>Lysobacteraceae</taxon>
        <taxon>Pseudoxanthomonas</taxon>
    </lineage>
</organism>
<evidence type="ECO:0000256" key="14">
    <source>
        <dbReference type="ARBA" id="ARBA00030211"/>
    </source>
</evidence>
<dbReference type="InterPro" id="IPR050968">
    <property type="entry name" value="Cytochrome_c_oxidase_bac_sub4"/>
</dbReference>
<dbReference type="GO" id="GO:0019646">
    <property type="term" value="P:aerobic electron transport chain"/>
    <property type="evidence" value="ECO:0007669"/>
    <property type="project" value="TreeGrafter"/>
</dbReference>
<dbReference type="GO" id="GO:0005886">
    <property type="term" value="C:plasma membrane"/>
    <property type="evidence" value="ECO:0007669"/>
    <property type="project" value="UniProtKB-SubCell"/>
</dbReference>
<comment type="function">
    <text evidence="12">Cytochrome bo(3) ubiquinol terminal oxidase is the component of the aerobic respiratory chain of E.coli that predominates when cells are grown at high aeration. Has proton pump activity across the membrane in addition to electron transfer, pumping 2 protons/electron.</text>
</comment>
<dbReference type="GO" id="GO:0009319">
    <property type="term" value="C:cytochrome o ubiquinol oxidase complex"/>
    <property type="evidence" value="ECO:0007669"/>
    <property type="project" value="TreeGrafter"/>
</dbReference>
<dbReference type="KEGG" id="psd:DSC_10795"/>
<keyword evidence="6" id="KW-1003">Cell membrane</keyword>
<comment type="subcellular location">
    <subcellularLocation>
        <location evidence="1">Cell membrane</location>
        <topology evidence="1">Multi-pass membrane protein</topology>
    </subcellularLocation>
</comment>
<dbReference type="NCBIfam" id="TIGR02847">
    <property type="entry name" value="CyoD"/>
    <property type="match status" value="1"/>
</dbReference>
<protein>
    <recommendedName>
        <fullName evidence="4">Cytochrome bo(3) ubiquinol oxidase subunit 4</fullName>
    </recommendedName>
    <alternativeName>
        <fullName evidence="16">Cytochrome o ubiquinol oxidase subunit 4</fullName>
    </alternativeName>
    <alternativeName>
        <fullName evidence="13">Oxidase bo(3) subunit 4</fullName>
    </alternativeName>
    <alternativeName>
        <fullName evidence="14">Ubiquinol oxidase polypeptide IV</fullName>
    </alternativeName>
    <alternativeName>
        <fullName evidence="15">Ubiquinol oxidase subunit 4</fullName>
    </alternativeName>
</protein>
<dbReference type="HOGENOM" id="CLU_140945_1_1_6"/>
<evidence type="ECO:0000256" key="6">
    <source>
        <dbReference type="ARBA" id="ARBA00022475"/>
    </source>
</evidence>
<dbReference type="GO" id="GO:0009486">
    <property type="term" value="F:cytochrome bo3 ubiquinol oxidase activity"/>
    <property type="evidence" value="ECO:0007669"/>
    <property type="project" value="InterPro"/>
</dbReference>
<comment type="subunit">
    <text evidence="3">Heterooctamer of two A chains, two B chains, two C chains and two D chains.</text>
</comment>
<dbReference type="Pfam" id="PF03626">
    <property type="entry name" value="COX4_pro"/>
    <property type="match status" value="1"/>
</dbReference>
<dbReference type="InterPro" id="IPR005171">
    <property type="entry name" value="Cyt_c_oxidase_su4_prok"/>
</dbReference>
<evidence type="ECO:0000256" key="10">
    <source>
        <dbReference type="ARBA" id="ARBA00023002"/>
    </source>
</evidence>
<feature type="transmembrane region" description="Helical" evidence="17">
    <location>
        <begin position="29"/>
        <end position="52"/>
    </location>
</feature>
<proteinExistence type="inferred from homology"/>
<sequence length="119" mass="12813">MSGPVHPSDDHAHGALHDAGASHGSVKSYLVGFFWAVLLTVIPFALAMTGFFPAGVTAVVAAVLAAVQIVVHLVYFLHMDRSATQRWNVLVFVFTVLVIGIVIVGSLWVMHNMNANMMQ</sequence>
<evidence type="ECO:0000313" key="19">
    <source>
        <dbReference type="Proteomes" id="UP000005870"/>
    </source>
</evidence>
<evidence type="ECO:0000256" key="15">
    <source>
        <dbReference type="ARBA" id="ARBA00031887"/>
    </source>
</evidence>
<evidence type="ECO:0000256" key="1">
    <source>
        <dbReference type="ARBA" id="ARBA00004651"/>
    </source>
</evidence>
<comment type="similarity">
    <text evidence="2">Belongs to the cytochrome c oxidase bacterial subunit 4 family.</text>
</comment>
<keyword evidence="9 17" id="KW-1133">Transmembrane helix</keyword>
<keyword evidence="11 17" id="KW-0472">Membrane</keyword>
<evidence type="ECO:0000256" key="3">
    <source>
        <dbReference type="ARBA" id="ARBA00011700"/>
    </source>
</evidence>
<accession>G7UPJ0</accession>
<evidence type="ECO:0000256" key="2">
    <source>
        <dbReference type="ARBA" id="ARBA00008079"/>
    </source>
</evidence>
<evidence type="ECO:0000256" key="13">
    <source>
        <dbReference type="ARBA" id="ARBA00030071"/>
    </source>
</evidence>
<gene>
    <name evidence="18" type="ordered locus">DSC_10795</name>
</gene>
<keyword evidence="8" id="KW-0249">Electron transport</keyword>
<dbReference type="GO" id="GO:0015078">
    <property type="term" value="F:proton transmembrane transporter activity"/>
    <property type="evidence" value="ECO:0007669"/>
    <property type="project" value="TreeGrafter"/>
</dbReference>
<feature type="transmembrane region" description="Helical" evidence="17">
    <location>
        <begin position="58"/>
        <end position="77"/>
    </location>
</feature>
<evidence type="ECO:0000313" key="18">
    <source>
        <dbReference type="EMBL" id="AER56803.1"/>
    </source>
</evidence>
<dbReference type="AlphaFoldDB" id="G7UPJ0"/>
<keyword evidence="19" id="KW-1185">Reference proteome</keyword>
<dbReference type="eggNOG" id="COG3125">
    <property type="taxonomic scope" value="Bacteria"/>
</dbReference>
<dbReference type="RefSeq" id="WP_014160977.1">
    <property type="nucleotide sequence ID" value="NC_016147.2"/>
</dbReference>
<evidence type="ECO:0000256" key="9">
    <source>
        <dbReference type="ARBA" id="ARBA00022989"/>
    </source>
</evidence>
<dbReference type="STRING" id="1045855.DSC_10795"/>
<evidence type="ECO:0000256" key="17">
    <source>
        <dbReference type="SAM" id="Phobius"/>
    </source>
</evidence>
<keyword evidence="10" id="KW-0560">Oxidoreductase</keyword>
<feature type="transmembrane region" description="Helical" evidence="17">
    <location>
        <begin position="89"/>
        <end position="110"/>
    </location>
</feature>
<dbReference type="EMBL" id="CP003093">
    <property type="protein sequence ID" value="AER56803.1"/>
    <property type="molecule type" value="Genomic_DNA"/>
</dbReference>
<evidence type="ECO:0000256" key="5">
    <source>
        <dbReference type="ARBA" id="ARBA00022448"/>
    </source>
</evidence>
<evidence type="ECO:0000256" key="12">
    <source>
        <dbReference type="ARBA" id="ARBA00025694"/>
    </source>
</evidence>
<dbReference type="Proteomes" id="UP000005870">
    <property type="component" value="Chromosome"/>
</dbReference>
<name>G7UPJ0_PSEUP</name>
<evidence type="ECO:0000256" key="16">
    <source>
        <dbReference type="ARBA" id="ARBA00032185"/>
    </source>
</evidence>
<dbReference type="PANTHER" id="PTHR36835:SF1">
    <property type="entry name" value="CYTOCHROME BO(3) UBIQUINOL OXIDASE SUBUNIT 4"/>
    <property type="match status" value="1"/>
</dbReference>
<evidence type="ECO:0000256" key="11">
    <source>
        <dbReference type="ARBA" id="ARBA00023136"/>
    </source>
</evidence>
<evidence type="ECO:0000256" key="7">
    <source>
        <dbReference type="ARBA" id="ARBA00022692"/>
    </source>
</evidence>